<evidence type="ECO:0000259" key="3">
    <source>
        <dbReference type="Pfam" id="PF01728"/>
    </source>
</evidence>
<name>A0A0G3BM44_9BURK</name>
<evidence type="ECO:0000313" key="4">
    <source>
        <dbReference type="EMBL" id="AKJ27630.1"/>
    </source>
</evidence>
<dbReference type="GO" id="GO:0032259">
    <property type="term" value="P:methylation"/>
    <property type="evidence" value="ECO:0007669"/>
    <property type="project" value="InterPro"/>
</dbReference>
<dbReference type="Proteomes" id="UP000035352">
    <property type="component" value="Chromosome"/>
</dbReference>
<dbReference type="PANTHER" id="PTHR32319:SF0">
    <property type="entry name" value="BACTERIAL HEMOLYSIN-LIKE PROTEIN"/>
    <property type="match status" value="1"/>
</dbReference>
<reference evidence="4 5" key="1">
    <citation type="submission" date="2015-05" db="EMBL/GenBank/DDBJ databases">
        <authorList>
            <person name="Tang B."/>
            <person name="Yu Y."/>
        </authorList>
    </citation>
    <scope>NUCLEOTIDE SEQUENCE [LARGE SCALE GENOMIC DNA]</scope>
    <source>
        <strain evidence="4 5">DSM 7029</strain>
    </source>
</reference>
<dbReference type="Gene3D" id="3.40.50.150">
    <property type="entry name" value="Vaccinia Virus protein VP39"/>
    <property type="match status" value="1"/>
</dbReference>
<dbReference type="Gene3D" id="3.10.290.10">
    <property type="entry name" value="RNA-binding S4 domain"/>
    <property type="match status" value="1"/>
</dbReference>
<dbReference type="GO" id="GO:0008168">
    <property type="term" value="F:methyltransferase activity"/>
    <property type="evidence" value="ECO:0007669"/>
    <property type="project" value="InterPro"/>
</dbReference>
<dbReference type="InterPro" id="IPR002877">
    <property type="entry name" value="RNA_MeTrfase_FtsJ_dom"/>
</dbReference>
<dbReference type="GO" id="GO:0003723">
    <property type="term" value="F:RNA binding"/>
    <property type="evidence" value="ECO:0007669"/>
    <property type="project" value="UniProtKB-KW"/>
</dbReference>
<accession>A0A0G3BM44</accession>
<dbReference type="InterPro" id="IPR004538">
    <property type="entry name" value="Hemolysin_A/TlyA"/>
</dbReference>
<evidence type="ECO:0000313" key="5">
    <source>
        <dbReference type="Proteomes" id="UP000035352"/>
    </source>
</evidence>
<dbReference type="AlphaFoldDB" id="A0A0G3BM44"/>
<dbReference type="PATRIC" id="fig|413882.6.peg.994"/>
<keyword evidence="1" id="KW-0694">RNA-binding</keyword>
<dbReference type="PANTHER" id="PTHR32319">
    <property type="entry name" value="BACTERIAL HEMOLYSIN-LIKE PROTEIN"/>
    <property type="match status" value="1"/>
</dbReference>
<dbReference type="SUPFAM" id="SSF53335">
    <property type="entry name" value="S-adenosyl-L-methionine-dependent methyltransferases"/>
    <property type="match status" value="1"/>
</dbReference>
<dbReference type="RefSeq" id="WP_335337661.1">
    <property type="nucleotide sequence ID" value="NZ_CP011371.1"/>
</dbReference>
<dbReference type="InterPro" id="IPR029063">
    <property type="entry name" value="SAM-dependent_MTases_sf"/>
</dbReference>
<organism evidence="4 5">
    <name type="scientific">Caldimonas brevitalea</name>
    <dbReference type="NCBI Taxonomy" id="413882"/>
    <lineage>
        <taxon>Bacteria</taxon>
        <taxon>Pseudomonadati</taxon>
        <taxon>Pseudomonadota</taxon>
        <taxon>Betaproteobacteria</taxon>
        <taxon>Burkholderiales</taxon>
        <taxon>Sphaerotilaceae</taxon>
        <taxon>Caldimonas</taxon>
    </lineage>
</organism>
<keyword evidence="5" id="KW-1185">Reference proteome</keyword>
<evidence type="ECO:0000256" key="2">
    <source>
        <dbReference type="ARBA" id="ARBA00029460"/>
    </source>
</evidence>
<evidence type="ECO:0000256" key="1">
    <source>
        <dbReference type="ARBA" id="ARBA00022884"/>
    </source>
</evidence>
<dbReference type="PIRSF" id="PIRSF005578">
    <property type="entry name" value="TlyA"/>
    <property type="match status" value="1"/>
</dbReference>
<sequence length="250" mass="26997">MLVTQGLAPTRSAAQRLIERAAVSWRGPRGWAVVRKAGEDLPEGSVLQVTDDAELRFVSRGGLKLEGALARTGLDVRGRCCLDVGQSTGGFTDVLLQHGAARVVGIDVGHGQLHARLRDDERVVCYEGINAKELGGSRFALDHAGRRFDLIVADLSFIPLTRVLPSLAAWLDLGASALLLVKPQFEVGPEHVGKGGLVKDTTLYPVVEQRVRAACIANGWQVRDYFDSPIQGGDGNREFFVWALHAAPND</sequence>
<proteinExistence type="inferred from homology"/>
<dbReference type="InterPro" id="IPR047048">
    <property type="entry name" value="TlyA"/>
</dbReference>
<comment type="similarity">
    <text evidence="2">Belongs to the TlyA family.</text>
</comment>
<dbReference type="Pfam" id="PF01728">
    <property type="entry name" value="FtsJ"/>
    <property type="match status" value="1"/>
</dbReference>
<feature type="domain" description="Ribosomal RNA methyltransferase FtsJ" evidence="3">
    <location>
        <begin position="57"/>
        <end position="242"/>
    </location>
</feature>
<dbReference type="KEGG" id="pbh:AAW51_0939"/>
<dbReference type="InterPro" id="IPR036986">
    <property type="entry name" value="S4_RNA-bd_sf"/>
</dbReference>
<dbReference type="CDD" id="cd02440">
    <property type="entry name" value="AdoMet_MTases"/>
    <property type="match status" value="1"/>
</dbReference>
<dbReference type="EMBL" id="CP011371">
    <property type="protein sequence ID" value="AKJ27630.1"/>
    <property type="molecule type" value="Genomic_DNA"/>
</dbReference>
<protein>
    <submittedName>
        <fullName evidence="4">Hemolysin</fullName>
    </submittedName>
</protein>
<gene>
    <name evidence="4" type="primary">tlyA</name>
    <name evidence="4" type="ORF">AAW51_0939</name>
</gene>
<dbReference type="STRING" id="413882.AAW51_0939"/>